<keyword evidence="3" id="KW-1185">Reference proteome</keyword>
<evidence type="ECO:0000256" key="1">
    <source>
        <dbReference type="SAM" id="Phobius"/>
    </source>
</evidence>
<comment type="caution">
    <text evidence="2">The sequence shown here is derived from an EMBL/GenBank/DDBJ whole genome shotgun (WGS) entry which is preliminary data.</text>
</comment>
<evidence type="ECO:0000313" key="3">
    <source>
        <dbReference type="Proteomes" id="UP001236258"/>
    </source>
</evidence>
<keyword evidence="1" id="KW-1133">Transmembrane helix</keyword>
<evidence type="ECO:0008006" key="4">
    <source>
        <dbReference type="Google" id="ProtNLM"/>
    </source>
</evidence>
<gene>
    <name evidence="2" type="ORF">Q3O59_09730</name>
</gene>
<keyword evidence="1" id="KW-0472">Membrane</keyword>
<reference evidence="2 3" key="1">
    <citation type="submission" date="2023-08" db="EMBL/GenBank/DDBJ databases">
        <authorList>
            <person name="Joshi A."/>
            <person name="Thite S."/>
        </authorList>
    </citation>
    <scope>NUCLEOTIDE SEQUENCE [LARGE SCALE GENOMIC DNA]</scope>
    <source>
        <strain evidence="2 3">1E1</strain>
    </source>
</reference>
<proteinExistence type="predicted"/>
<accession>A0ABT9GQR3</accession>
<keyword evidence="1" id="KW-0812">Transmembrane</keyword>
<sequence>MPLYIEDRLRWIREMRQKSPCKRCGLLYNHHVKAKCPDCGTLDSHELRELLAQKEVIVADLRRMGFIFAALALAAMLLFWLFAI</sequence>
<name>A0ABT9GQR3_9GAMM</name>
<dbReference type="RefSeq" id="WP_305945399.1">
    <property type="nucleotide sequence ID" value="NZ_JAUZVY010000003.1"/>
</dbReference>
<feature type="transmembrane region" description="Helical" evidence="1">
    <location>
        <begin position="64"/>
        <end position="83"/>
    </location>
</feature>
<evidence type="ECO:0000313" key="2">
    <source>
        <dbReference type="EMBL" id="MDP4529310.1"/>
    </source>
</evidence>
<dbReference type="Proteomes" id="UP001236258">
    <property type="component" value="Unassembled WGS sequence"/>
</dbReference>
<protein>
    <recommendedName>
        <fullName evidence="4">DUF35 domain-containing protein</fullName>
    </recommendedName>
</protein>
<organism evidence="2 3">
    <name type="scientific">Alkalimonas delamerensis</name>
    <dbReference type="NCBI Taxonomy" id="265981"/>
    <lineage>
        <taxon>Bacteria</taxon>
        <taxon>Pseudomonadati</taxon>
        <taxon>Pseudomonadota</taxon>
        <taxon>Gammaproteobacteria</taxon>
        <taxon>Alkalimonas</taxon>
    </lineage>
</organism>
<dbReference type="EMBL" id="JAUZVY010000003">
    <property type="protein sequence ID" value="MDP4529310.1"/>
    <property type="molecule type" value="Genomic_DNA"/>
</dbReference>